<accession>A0A8J5N8Y2</accession>
<evidence type="ECO:0000259" key="3">
    <source>
        <dbReference type="PROSITE" id="PS00028"/>
    </source>
</evidence>
<dbReference type="PROSITE" id="PS00028">
    <property type="entry name" value="ZINC_FINGER_C2H2_1"/>
    <property type="match status" value="1"/>
</dbReference>
<keyword evidence="2" id="KW-1133">Transmembrane helix</keyword>
<feature type="transmembrane region" description="Helical" evidence="2">
    <location>
        <begin position="487"/>
        <end position="509"/>
    </location>
</feature>
<dbReference type="EMBL" id="JAHLQT010006356">
    <property type="protein sequence ID" value="KAG7174984.1"/>
    <property type="molecule type" value="Genomic_DNA"/>
</dbReference>
<evidence type="ECO:0000256" key="2">
    <source>
        <dbReference type="SAM" id="Phobius"/>
    </source>
</evidence>
<evidence type="ECO:0000256" key="1">
    <source>
        <dbReference type="SAM" id="MobiDB-lite"/>
    </source>
</evidence>
<feature type="domain" description="C2H2-type" evidence="3">
    <location>
        <begin position="383"/>
        <end position="405"/>
    </location>
</feature>
<feature type="region of interest" description="Disordered" evidence="1">
    <location>
        <begin position="149"/>
        <end position="279"/>
    </location>
</feature>
<evidence type="ECO:0000313" key="5">
    <source>
        <dbReference type="Proteomes" id="UP000747542"/>
    </source>
</evidence>
<keyword evidence="2" id="KW-0472">Membrane</keyword>
<comment type="caution">
    <text evidence="4">The sequence shown here is derived from an EMBL/GenBank/DDBJ whole genome shotgun (WGS) entry which is preliminary data.</text>
</comment>
<feature type="compositionally biased region" description="Basic and acidic residues" evidence="1">
    <location>
        <begin position="245"/>
        <end position="255"/>
    </location>
</feature>
<evidence type="ECO:0000313" key="4">
    <source>
        <dbReference type="EMBL" id="KAG7174984.1"/>
    </source>
</evidence>
<feature type="compositionally biased region" description="Polar residues" evidence="1">
    <location>
        <begin position="181"/>
        <end position="191"/>
    </location>
</feature>
<name>A0A8J5N8Y2_HOMAM</name>
<protein>
    <recommendedName>
        <fullName evidence="3">C2H2-type domain-containing protein</fullName>
    </recommendedName>
</protein>
<keyword evidence="5" id="KW-1185">Reference proteome</keyword>
<proteinExistence type="predicted"/>
<dbReference type="Proteomes" id="UP000747542">
    <property type="component" value="Unassembled WGS sequence"/>
</dbReference>
<reference evidence="4" key="1">
    <citation type="journal article" date="2021" name="Sci. Adv.">
        <title>The American lobster genome reveals insights on longevity, neural, and immune adaptations.</title>
        <authorList>
            <person name="Polinski J.M."/>
            <person name="Zimin A.V."/>
            <person name="Clark K.F."/>
            <person name="Kohn A.B."/>
            <person name="Sadowski N."/>
            <person name="Timp W."/>
            <person name="Ptitsyn A."/>
            <person name="Khanna P."/>
            <person name="Romanova D.Y."/>
            <person name="Williams P."/>
            <person name="Greenwood S.J."/>
            <person name="Moroz L.L."/>
            <person name="Walt D.R."/>
            <person name="Bodnar A.G."/>
        </authorList>
    </citation>
    <scope>NUCLEOTIDE SEQUENCE</scope>
    <source>
        <strain evidence="4">GMGI-L3</strain>
    </source>
</reference>
<feature type="region of interest" description="Disordered" evidence="1">
    <location>
        <begin position="1"/>
        <end position="34"/>
    </location>
</feature>
<keyword evidence="2" id="KW-0812">Transmembrane</keyword>
<gene>
    <name evidence="4" type="ORF">Hamer_G015193</name>
</gene>
<dbReference type="InterPro" id="IPR013087">
    <property type="entry name" value="Znf_C2H2_type"/>
</dbReference>
<feature type="compositionally biased region" description="Basic and acidic residues" evidence="1">
    <location>
        <begin position="265"/>
        <end position="278"/>
    </location>
</feature>
<feature type="non-terminal residue" evidence="4">
    <location>
        <position position="1"/>
    </location>
</feature>
<sequence length="515" mass="57115">MPPNKKRFQPNSGGGGGGMNRSRHGGQMLNPWESGVVPMANSGNVSHGGYMPHGGGGGGGGGSLLGEFRGSSDIVGSINHLSQMNNPESKLALNILNAVLSKDEGHQSGWNSGPPVNKRRRMDMDGGYDSHRGQTYAPPMHHQVQVHKFPQQDQQFGPRRAGNFASPRRGRGGRFIGQAGRQMTTQQQFRKTVTVKKGKPINNKGNAKVQKKKGETASGAATGTAGGQKGDKTEGGGSSATADPKQSDEAEKEAGSGEENAAEGEAGKDDQKTDDKTSKKVVKSFRNHLESKNHEQMERSFHMKGVSILQFLRAQSKVINAFSTFVEFVNDVLAAQRNLMKLRRKGTNGRIMKCTKCQCPFMGSLAEHTKTREHSMVSNYTKCSPCRLWFENRIELEKHRLSFLHLTRRFLKIVDCRTTNFIKYYIVIVKIKQNTCILTFIQYYDLVDKRQATIDQNRLEKAMKAKKPEEAKIPEHVFLPLLAPINVLQHLFFCQLNLILVVYFSILFLELKAST</sequence>
<organism evidence="4 5">
    <name type="scientific">Homarus americanus</name>
    <name type="common">American lobster</name>
    <dbReference type="NCBI Taxonomy" id="6706"/>
    <lineage>
        <taxon>Eukaryota</taxon>
        <taxon>Metazoa</taxon>
        <taxon>Ecdysozoa</taxon>
        <taxon>Arthropoda</taxon>
        <taxon>Crustacea</taxon>
        <taxon>Multicrustacea</taxon>
        <taxon>Malacostraca</taxon>
        <taxon>Eumalacostraca</taxon>
        <taxon>Eucarida</taxon>
        <taxon>Decapoda</taxon>
        <taxon>Pleocyemata</taxon>
        <taxon>Astacidea</taxon>
        <taxon>Nephropoidea</taxon>
        <taxon>Nephropidae</taxon>
        <taxon>Homarus</taxon>
    </lineage>
</organism>
<dbReference type="AlphaFoldDB" id="A0A8J5N8Y2"/>